<evidence type="ECO:0000256" key="3">
    <source>
        <dbReference type="ARBA" id="ARBA00022989"/>
    </source>
</evidence>
<dbReference type="InterPro" id="IPR038050">
    <property type="entry name" value="Neuro_actylchol_rec"/>
</dbReference>
<feature type="transmembrane region" description="Helical" evidence="5">
    <location>
        <begin position="281"/>
        <end position="303"/>
    </location>
</feature>
<evidence type="ECO:0000313" key="10">
    <source>
        <dbReference type="Proteomes" id="UP001217089"/>
    </source>
</evidence>
<sequence length="718" mass="82842">MYVNCLNILIILPVSTDVMVEQAQQALSKLLRNYSTEIRPVLNQSNTLYINTRLEFLTINHFEEIIRKFRIRMNVLRWKPEDYGGLQSLTLSPFLLWIPKLTITPVTEITDMFDDENSKLRVSFDGNITFWKPGVIKTTCTPDVTYFPFDIQMCDFRFSLIGYNSQEISLTADSNEISTTHLRMNGMWSKRLLLRVQSTSPFINNQEIPYVLYKFKLERKSQFFTISLVVPAILLCLSIPFVFLLSVESGERISFAMSMFLSFTVFISITYGFMPRRSEPMSFLMVLFTFSFFVSAVIIFATLKVISIYHRDESYPINAIFKYLYRSFGEKCFCSNTHTLDKSTKEVDGQKQLNNGKVLSPSGFQKPKLSIIHSNMFNLIRRYEHFDLRYATRKLVTSQRAPGILLDEVLAVKCICTGCIFMSLCCHVSYCFIHTSIKDTEKVHRDLFTNYISDIRPVLNQSETISVDVDIGIISINTFNELSGILTLTVAFSLGWTDEKLRWLPQRYGNLELITVSPETIWKPAFAMTTLAESTNAFGEETNFKIRVYNNGTVHWWKTGIMKTLCKTKVLYFPFDVQNCFINFVPVGYNAEEVILRTPRKKFHMGFYRGNSLWNFEESYAFSSVFPFTFGGGSNISYCNFHLTIKRKPIFYIMTLILPILIQILIRSVIPIKSGERVSFSMTSFLSFAVFIGMVSNFLPHSTPLPAFIYFLTAALYQ</sequence>
<dbReference type="SUPFAM" id="SSF63712">
    <property type="entry name" value="Nicotinic receptor ligand binding domain-like"/>
    <property type="match status" value="2"/>
</dbReference>
<feature type="transmembrane region" description="Helical" evidence="5">
    <location>
        <begin position="253"/>
        <end position="274"/>
    </location>
</feature>
<dbReference type="CDD" id="cd19051">
    <property type="entry name" value="LGIC_TM_cation"/>
    <property type="match status" value="1"/>
</dbReference>
<accession>A0ABQ9FRU9</accession>
<evidence type="ECO:0000256" key="5">
    <source>
        <dbReference type="SAM" id="Phobius"/>
    </source>
</evidence>
<feature type="transmembrane region" description="Helical" evidence="5">
    <location>
        <begin position="649"/>
        <end position="666"/>
    </location>
</feature>
<keyword evidence="6" id="KW-0732">Signal</keyword>
<evidence type="ECO:0000259" key="7">
    <source>
        <dbReference type="Pfam" id="PF02931"/>
    </source>
</evidence>
<feature type="domain" description="Neurotransmitter-gated ion-channel transmembrane" evidence="8">
    <location>
        <begin position="229"/>
        <end position="312"/>
    </location>
</feature>
<gene>
    <name evidence="9" type="ORF">KUTeg_004503</name>
</gene>
<evidence type="ECO:0000259" key="8">
    <source>
        <dbReference type="Pfam" id="PF02932"/>
    </source>
</evidence>
<dbReference type="PANTHER" id="PTHR18945">
    <property type="entry name" value="NEUROTRANSMITTER GATED ION CHANNEL"/>
    <property type="match status" value="1"/>
</dbReference>
<keyword evidence="2 5" id="KW-0812">Transmembrane</keyword>
<evidence type="ECO:0000256" key="2">
    <source>
        <dbReference type="ARBA" id="ARBA00022692"/>
    </source>
</evidence>
<comment type="caution">
    <text evidence="9">The sequence shown here is derived from an EMBL/GenBank/DDBJ whole genome shotgun (WGS) entry which is preliminary data.</text>
</comment>
<feature type="domain" description="Neurotransmitter-gated ion-channel ligand-binding" evidence="7">
    <location>
        <begin position="24"/>
        <end position="220"/>
    </location>
</feature>
<dbReference type="Pfam" id="PF02932">
    <property type="entry name" value="Neur_chan_memb"/>
    <property type="match status" value="1"/>
</dbReference>
<keyword evidence="3 5" id="KW-1133">Transmembrane helix</keyword>
<dbReference type="InterPro" id="IPR036734">
    <property type="entry name" value="Neur_chan_lig-bd_sf"/>
</dbReference>
<feature type="transmembrane region" description="Helical" evidence="5">
    <location>
        <begin position="678"/>
        <end position="699"/>
    </location>
</feature>
<dbReference type="InterPro" id="IPR036719">
    <property type="entry name" value="Neuro-gated_channel_TM_sf"/>
</dbReference>
<evidence type="ECO:0000256" key="1">
    <source>
        <dbReference type="ARBA" id="ARBA00004141"/>
    </source>
</evidence>
<dbReference type="InterPro" id="IPR006202">
    <property type="entry name" value="Neur_chan_lig-bd"/>
</dbReference>
<evidence type="ECO:0000313" key="9">
    <source>
        <dbReference type="EMBL" id="KAJ8319412.1"/>
    </source>
</evidence>
<dbReference type="EMBL" id="JARBDR010000214">
    <property type="protein sequence ID" value="KAJ8319412.1"/>
    <property type="molecule type" value="Genomic_DNA"/>
</dbReference>
<feature type="signal peptide" evidence="6">
    <location>
        <begin position="1"/>
        <end position="16"/>
    </location>
</feature>
<dbReference type="Proteomes" id="UP001217089">
    <property type="component" value="Unassembled WGS sequence"/>
</dbReference>
<feature type="chain" id="PRO_5047167637" evidence="6">
    <location>
        <begin position="17"/>
        <end position="718"/>
    </location>
</feature>
<dbReference type="CDD" id="cd18989">
    <property type="entry name" value="LGIC_ECD_cation"/>
    <property type="match status" value="2"/>
</dbReference>
<proteinExistence type="predicted"/>
<evidence type="ECO:0000256" key="4">
    <source>
        <dbReference type="ARBA" id="ARBA00023136"/>
    </source>
</evidence>
<keyword evidence="10" id="KW-1185">Reference proteome</keyword>
<reference evidence="9 10" key="1">
    <citation type="submission" date="2022-12" db="EMBL/GenBank/DDBJ databases">
        <title>Chromosome-level genome of Tegillarca granosa.</title>
        <authorList>
            <person name="Kim J."/>
        </authorList>
    </citation>
    <scope>NUCLEOTIDE SEQUENCE [LARGE SCALE GENOMIC DNA]</scope>
    <source>
        <strain evidence="9">Teg-2019</strain>
        <tissue evidence="9">Adductor muscle</tissue>
    </source>
</reference>
<comment type="subcellular location">
    <subcellularLocation>
        <location evidence="1">Membrane</location>
        <topology evidence="1">Multi-pass membrane protein</topology>
    </subcellularLocation>
</comment>
<dbReference type="InterPro" id="IPR006201">
    <property type="entry name" value="Neur_channel"/>
</dbReference>
<evidence type="ECO:0000256" key="6">
    <source>
        <dbReference type="SAM" id="SignalP"/>
    </source>
</evidence>
<keyword evidence="4 5" id="KW-0472">Membrane</keyword>
<feature type="transmembrane region" description="Helical" evidence="5">
    <location>
        <begin position="223"/>
        <end position="247"/>
    </location>
</feature>
<dbReference type="PRINTS" id="PR00252">
    <property type="entry name" value="NRIONCHANNEL"/>
</dbReference>
<dbReference type="Pfam" id="PF02931">
    <property type="entry name" value="Neur_chan_LBD"/>
    <property type="match status" value="2"/>
</dbReference>
<dbReference type="Gene3D" id="1.20.58.390">
    <property type="entry name" value="Neurotransmitter-gated ion-channel transmembrane domain"/>
    <property type="match status" value="2"/>
</dbReference>
<name>A0ABQ9FRU9_TEGGR</name>
<protein>
    <submittedName>
        <fullName evidence="9">Uncharacterized protein</fullName>
    </submittedName>
</protein>
<dbReference type="SUPFAM" id="SSF90112">
    <property type="entry name" value="Neurotransmitter-gated ion-channel transmembrane pore"/>
    <property type="match status" value="2"/>
</dbReference>
<dbReference type="Gene3D" id="2.70.170.10">
    <property type="entry name" value="Neurotransmitter-gated ion-channel ligand-binding domain"/>
    <property type="match status" value="2"/>
</dbReference>
<organism evidence="9 10">
    <name type="scientific">Tegillarca granosa</name>
    <name type="common">Malaysian cockle</name>
    <name type="synonym">Anadara granosa</name>
    <dbReference type="NCBI Taxonomy" id="220873"/>
    <lineage>
        <taxon>Eukaryota</taxon>
        <taxon>Metazoa</taxon>
        <taxon>Spiralia</taxon>
        <taxon>Lophotrochozoa</taxon>
        <taxon>Mollusca</taxon>
        <taxon>Bivalvia</taxon>
        <taxon>Autobranchia</taxon>
        <taxon>Pteriomorphia</taxon>
        <taxon>Arcoida</taxon>
        <taxon>Arcoidea</taxon>
        <taxon>Arcidae</taxon>
        <taxon>Tegillarca</taxon>
    </lineage>
</organism>
<dbReference type="InterPro" id="IPR006029">
    <property type="entry name" value="Neurotrans-gated_channel_TM"/>
</dbReference>
<feature type="domain" description="Neurotransmitter-gated ion-channel ligand-binding" evidence="7">
    <location>
        <begin position="441"/>
        <end position="649"/>
    </location>
</feature>